<dbReference type="FunFam" id="2.40.30.20:FF:000003">
    <property type="entry name" value="Riboflavin synthase, alpha subunit"/>
    <property type="match status" value="1"/>
</dbReference>
<evidence type="ECO:0000256" key="4">
    <source>
        <dbReference type="ARBA" id="ARBA00011233"/>
    </source>
</evidence>
<dbReference type="Gene3D" id="2.40.30.20">
    <property type="match status" value="2"/>
</dbReference>
<dbReference type="InterPro" id="IPR017938">
    <property type="entry name" value="Riboflavin_synthase-like_b-brl"/>
</dbReference>
<reference evidence="13" key="1">
    <citation type="submission" date="2020-08" db="EMBL/GenBank/DDBJ databases">
        <authorList>
            <person name="Cejkova D."/>
            <person name="Kubasova T."/>
            <person name="Jahodarova E."/>
            <person name="Rychlik I."/>
        </authorList>
    </citation>
    <scope>NUCLEOTIDE SEQUENCE</scope>
    <source>
        <strain evidence="13">An420c</strain>
    </source>
</reference>
<gene>
    <name evidence="13" type="ORF">H6A13_00535</name>
</gene>
<sequence>MFTGIVEELGQIRKIQKGRSSAVMEIEARKVLEGTRVGDSICVSGVCLTVTSLEGGRFTADVMHETLNRSALQNARPGSLVNLERAMAADGRFGGHIVAGHVDGTGRIRGIERDDNAVWYTIGAGDEILRYVVEKGSIAIDGISLTVAKVGEGWFSISAIPHTIRETTLQVKHQGDLVNLENDVIGKYVEKLLGLAPAGGQTGEKSRITREFLSRYGF</sequence>
<keyword evidence="9" id="KW-0677">Repeat</keyword>
<feature type="domain" description="Lumazine-binding" evidence="12">
    <location>
        <begin position="1"/>
        <end position="96"/>
    </location>
</feature>
<dbReference type="GO" id="GO:0009231">
    <property type="term" value="P:riboflavin biosynthetic process"/>
    <property type="evidence" value="ECO:0007669"/>
    <property type="project" value="UniProtKB-KW"/>
</dbReference>
<dbReference type="InterPro" id="IPR023366">
    <property type="entry name" value="ATP_synth_asu-like_sf"/>
</dbReference>
<dbReference type="RefSeq" id="WP_204907660.1">
    <property type="nucleotide sequence ID" value="NZ_JACJLV010000001.1"/>
</dbReference>
<evidence type="ECO:0000256" key="1">
    <source>
        <dbReference type="ARBA" id="ARBA00000968"/>
    </source>
</evidence>
<feature type="repeat" description="Lumazine-binding" evidence="11">
    <location>
        <begin position="97"/>
        <end position="193"/>
    </location>
</feature>
<evidence type="ECO:0000256" key="11">
    <source>
        <dbReference type="PROSITE-ProRule" id="PRU00524"/>
    </source>
</evidence>
<dbReference type="PIRSF" id="PIRSF000498">
    <property type="entry name" value="Riboflavin_syn_A"/>
    <property type="match status" value="1"/>
</dbReference>
<dbReference type="Pfam" id="PF00677">
    <property type="entry name" value="Lum_binding"/>
    <property type="match status" value="2"/>
</dbReference>
<dbReference type="InterPro" id="IPR026017">
    <property type="entry name" value="Lumazine-bd_dom"/>
</dbReference>
<evidence type="ECO:0000256" key="7">
    <source>
        <dbReference type="ARBA" id="ARBA00022619"/>
    </source>
</evidence>
<dbReference type="EC" id="2.5.1.9" evidence="5 10"/>
<dbReference type="PROSITE" id="PS51177">
    <property type="entry name" value="LUMAZINE_BIND"/>
    <property type="match status" value="2"/>
</dbReference>
<evidence type="ECO:0000256" key="9">
    <source>
        <dbReference type="ARBA" id="ARBA00022737"/>
    </source>
</evidence>
<name>A0A939B9C7_9CLOT</name>
<proteinExistence type="predicted"/>
<accession>A0A939B9C7</accession>
<evidence type="ECO:0000256" key="2">
    <source>
        <dbReference type="ARBA" id="ARBA00002803"/>
    </source>
</evidence>
<evidence type="ECO:0000256" key="10">
    <source>
        <dbReference type="NCBIfam" id="TIGR00187"/>
    </source>
</evidence>
<dbReference type="EMBL" id="JACJLV010000001">
    <property type="protein sequence ID" value="MBM6825593.1"/>
    <property type="molecule type" value="Genomic_DNA"/>
</dbReference>
<comment type="pathway">
    <text evidence="3">Cofactor biosynthesis; riboflavin biosynthesis; riboflavin from 2-hydroxy-3-oxobutyl phosphate and 5-amino-6-(D-ribitylamino)uracil: step 2/2.</text>
</comment>
<reference evidence="13" key="2">
    <citation type="journal article" date="2021" name="Sci. Rep.">
        <title>The distribution of antibiotic resistance genes in chicken gut microbiota commensals.</title>
        <authorList>
            <person name="Juricova H."/>
            <person name="Matiasovicova J."/>
            <person name="Kubasova T."/>
            <person name="Cejkova D."/>
            <person name="Rychlik I."/>
        </authorList>
    </citation>
    <scope>NUCLEOTIDE SEQUENCE</scope>
    <source>
        <strain evidence="13">An420c</strain>
    </source>
</reference>
<feature type="repeat" description="Lumazine-binding" evidence="11">
    <location>
        <begin position="1"/>
        <end position="96"/>
    </location>
</feature>
<feature type="domain" description="Lumazine-binding" evidence="12">
    <location>
        <begin position="97"/>
        <end position="193"/>
    </location>
</feature>
<dbReference type="NCBIfam" id="TIGR00187">
    <property type="entry name" value="ribE"/>
    <property type="match status" value="1"/>
</dbReference>
<evidence type="ECO:0000256" key="3">
    <source>
        <dbReference type="ARBA" id="ARBA00004887"/>
    </source>
</evidence>
<comment type="function">
    <text evidence="2">Catalyzes the dismutation of two molecules of 6,7-dimethyl-8-ribityllumazine, resulting in the formation of riboflavin and 5-amino-6-(D-ribitylamino)uracil.</text>
</comment>
<evidence type="ECO:0000256" key="6">
    <source>
        <dbReference type="ARBA" id="ARBA00013950"/>
    </source>
</evidence>
<dbReference type="GO" id="GO:0004746">
    <property type="term" value="F:riboflavin synthase activity"/>
    <property type="evidence" value="ECO:0007669"/>
    <property type="project" value="UniProtKB-UniRule"/>
</dbReference>
<comment type="catalytic activity">
    <reaction evidence="1">
        <text>2 6,7-dimethyl-8-(1-D-ribityl)lumazine + H(+) = 5-amino-6-(D-ribitylamino)uracil + riboflavin</text>
        <dbReference type="Rhea" id="RHEA:20772"/>
        <dbReference type="ChEBI" id="CHEBI:15378"/>
        <dbReference type="ChEBI" id="CHEBI:15934"/>
        <dbReference type="ChEBI" id="CHEBI:57986"/>
        <dbReference type="ChEBI" id="CHEBI:58201"/>
        <dbReference type="EC" id="2.5.1.9"/>
    </reaction>
</comment>
<dbReference type="InterPro" id="IPR001783">
    <property type="entry name" value="Lumazine-bd"/>
</dbReference>
<comment type="subunit">
    <text evidence="4">Homotrimer.</text>
</comment>
<organism evidence="13 14">
    <name type="scientific">Mordavella massiliensis</name>
    <dbReference type="NCBI Taxonomy" id="1871024"/>
    <lineage>
        <taxon>Bacteria</taxon>
        <taxon>Bacillati</taxon>
        <taxon>Bacillota</taxon>
        <taxon>Clostridia</taxon>
        <taxon>Eubacteriales</taxon>
        <taxon>Clostridiaceae</taxon>
        <taxon>Mordavella</taxon>
    </lineage>
</organism>
<dbReference type="AlphaFoldDB" id="A0A939B9C7"/>
<dbReference type="SUPFAM" id="SSF63380">
    <property type="entry name" value="Riboflavin synthase domain-like"/>
    <property type="match status" value="2"/>
</dbReference>
<evidence type="ECO:0000256" key="8">
    <source>
        <dbReference type="ARBA" id="ARBA00022679"/>
    </source>
</evidence>
<evidence type="ECO:0000313" key="13">
    <source>
        <dbReference type="EMBL" id="MBM6825593.1"/>
    </source>
</evidence>
<comment type="caution">
    <text evidence="13">The sequence shown here is derived from an EMBL/GenBank/DDBJ whole genome shotgun (WGS) entry which is preliminary data.</text>
</comment>
<evidence type="ECO:0000256" key="5">
    <source>
        <dbReference type="ARBA" id="ARBA00012827"/>
    </source>
</evidence>
<dbReference type="FunFam" id="2.40.30.20:FF:000004">
    <property type="entry name" value="Riboflavin synthase, alpha subunit"/>
    <property type="match status" value="1"/>
</dbReference>
<keyword evidence="14" id="KW-1185">Reference proteome</keyword>
<evidence type="ECO:0000259" key="12">
    <source>
        <dbReference type="PROSITE" id="PS51177"/>
    </source>
</evidence>
<keyword evidence="8 13" id="KW-0808">Transferase</keyword>
<dbReference type="PANTHER" id="PTHR21098:SF12">
    <property type="entry name" value="RIBOFLAVIN SYNTHASE"/>
    <property type="match status" value="1"/>
</dbReference>
<protein>
    <recommendedName>
        <fullName evidence="6 10">Riboflavin synthase</fullName>
        <ecNumber evidence="5 10">2.5.1.9</ecNumber>
    </recommendedName>
</protein>
<dbReference type="NCBIfam" id="NF006767">
    <property type="entry name" value="PRK09289.1"/>
    <property type="match status" value="1"/>
</dbReference>
<dbReference type="CDD" id="cd00402">
    <property type="entry name" value="Riboflavin_synthase_like"/>
    <property type="match status" value="1"/>
</dbReference>
<dbReference type="PANTHER" id="PTHR21098">
    <property type="entry name" value="RIBOFLAVIN SYNTHASE ALPHA CHAIN"/>
    <property type="match status" value="1"/>
</dbReference>
<evidence type="ECO:0000313" key="14">
    <source>
        <dbReference type="Proteomes" id="UP000713880"/>
    </source>
</evidence>
<keyword evidence="7" id="KW-0686">Riboflavin biosynthesis</keyword>
<dbReference type="Proteomes" id="UP000713880">
    <property type="component" value="Unassembled WGS sequence"/>
</dbReference>